<dbReference type="GO" id="GO:0006508">
    <property type="term" value="P:proteolysis"/>
    <property type="evidence" value="ECO:0007669"/>
    <property type="project" value="UniProtKB-KW"/>
</dbReference>
<sequence>MQDLRLLQAQSSGETRLYKTDFFEVLRLGFPVNFGCIELFEGGQHRQHGAMMAMAMLGFYFEISRHDRDKYIRVHNRHIRADKLHHFEKIRSDATLPVPYDYKSATHPAWQFWRKVGRTGIASVATYKDQDPDGSIMKSLGQNEQLLSDIDIIKINSVYGIQCFLNQRKEV</sequence>
<keyword evidence="1" id="KW-0378">Hydrolase</keyword>
<gene>
    <name evidence="3" type="ORF">EEDITHA_LOCUS143</name>
</gene>
<organism evidence="3 4">
    <name type="scientific">Euphydryas editha</name>
    <name type="common">Edith's checkerspot</name>
    <dbReference type="NCBI Taxonomy" id="104508"/>
    <lineage>
        <taxon>Eukaryota</taxon>
        <taxon>Metazoa</taxon>
        <taxon>Ecdysozoa</taxon>
        <taxon>Arthropoda</taxon>
        <taxon>Hexapoda</taxon>
        <taxon>Insecta</taxon>
        <taxon>Pterygota</taxon>
        <taxon>Neoptera</taxon>
        <taxon>Endopterygota</taxon>
        <taxon>Lepidoptera</taxon>
        <taxon>Glossata</taxon>
        <taxon>Ditrysia</taxon>
        <taxon>Papilionoidea</taxon>
        <taxon>Nymphalidae</taxon>
        <taxon>Nymphalinae</taxon>
        <taxon>Euphydryas</taxon>
    </lineage>
</organism>
<evidence type="ECO:0000313" key="3">
    <source>
        <dbReference type="EMBL" id="CAH2083446.1"/>
    </source>
</evidence>
<comment type="caution">
    <text evidence="3">The sequence shown here is derived from an EMBL/GenBank/DDBJ whole genome shotgun (WGS) entry which is preliminary data.</text>
</comment>
<dbReference type="Proteomes" id="UP001153954">
    <property type="component" value="Unassembled WGS sequence"/>
</dbReference>
<reference evidence="3" key="1">
    <citation type="submission" date="2022-03" db="EMBL/GenBank/DDBJ databases">
        <authorList>
            <person name="Tunstrom K."/>
        </authorList>
    </citation>
    <scope>NUCLEOTIDE SEQUENCE</scope>
</reference>
<keyword evidence="1" id="KW-0645">Protease</keyword>
<keyword evidence="1" id="KW-0482">Metalloprotease</keyword>
<keyword evidence="1" id="KW-0862">Zinc</keyword>
<dbReference type="GO" id="GO:0004222">
    <property type="term" value="F:metalloendopeptidase activity"/>
    <property type="evidence" value="ECO:0007669"/>
    <property type="project" value="UniProtKB-UniRule"/>
</dbReference>
<dbReference type="AlphaFoldDB" id="A0AAU9TFC2"/>
<dbReference type="PRINTS" id="PR00480">
    <property type="entry name" value="ASTACIN"/>
</dbReference>
<dbReference type="EC" id="3.4.24.-" evidence="1"/>
<proteinExistence type="predicted"/>
<keyword evidence="1" id="KW-0479">Metal-binding</keyword>
<dbReference type="PANTHER" id="PTHR10127:SF901">
    <property type="entry name" value="METALLOENDOPEPTIDASE"/>
    <property type="match status" value="1"/>
</dbReference>
<comment type="cofactor">
    <cofactor evidence="1">
        <name>Zn(2+)</name>
        <dbReference type="ChEBI" id="CHEBI:29105"/>
    </cofactor>
    <text evidence="1">Binds 1 zinc ion per subunit.</text>
</comment>
<dbReference type="Gene3D" id="3.40.390.10">
    <property type="entry name" value="Collagenase (Catalytic Domain)"/>
    <property type="match status" value="1"/>
</dbReference>
<feature type="domain" description="Peptidase M12A" evidence="2">
    <location>
        <begin position="54"/>
        <end position="159"/>
    </location>
</feature>
<evidence type="ECO:0000313" key="4">
    <source>
        <dbReference type="Proteomes" id="UP001153954"/>
    </source>
</evidence>
<accession>A0AAU9TFC2</accession>
<dbReference type="GO" id="GO:0046872">
    <property type="term" value="F:metal ion binding"/>
    <property type="evidence" value="ECO:0007669"/>
    <property type="project" value="UniProtKB-KW"/>
</dbReference>
<name>A0AAU9TFC2_EUPED</name>
<dbReference type="InterPro" id="IPR024079">
    <property type="entry name" value="MetalloPept_cat_dom_sf"/>
</dbReference>
<dbReference type="EMBL" id="CAKOGL010000001">
    <property type="protein sequence ID" value="CAH2083446.1"/>
    <property type="molecule type" value="Genomic_DNA"/>
</dbReference>
<dbReference type="Pfam" id="PF01400">
    <property type="entry name" value="Astacin"/>
    <property type="match status" value="1"/>
</dbReference>
<evidence type="ECO:0000259" key="2">
    <source>
        <dbReference type="Pfam" id="PF01400"/>
    </source>
</evidence>
<dbReference type="InterPro" id="IPR001506">
    <property type="entry name" value="Peptidase_M12A"/>
</dbReference>
<dbReference type="SUPFAM" id="SSF55486">
    <property type="entry name" value="Metalloproteases ('zincins'), catalytic domain"/>
    <property type="match status" value="1"/>
</dbReference>
<protein>
    <recommendedName>
        <fullName evidence="1">Metalloendopeptidase</fullName>
        <ecNumber evidence="1">3.4.24.-</ecNumber>
    </recommendedName>
</protein>
<keyword evidence="4" id="KW-1185">Reference proteome</keyword>
<evidence type="ECO:0000256" key="1">
    <source>
        <dbReference type="RuleBase" id="RU361183"/>
    </source>
</evidence>
<dbReference type="PANTHER" id="PTHR10127">
    <property type="entry name" value="DISCOIDIN, CUB, EGF, LAMININ , AND ZINC METALLOPROTEASE DOMAIN CONTAINING"/>
    <property type="match status" value="1"/>
</dbReference>